<dbReference type="EMBL" id="JAGQFT020000003">
    <property type="protein sequence ID" value="MBS7456648.1"/>
    <property type="molecule type" value="Genomic_DNA"/>
</dbReference>
<gene>
    <name evidence="4" type="ORF">KB893_005805</name>
    <name evidence="3" type="ORF">KB893_03945</name>
</gene>
<protein>
    <recommendedName>
        <fullName evidence="6">Lipoprotein</fullName>
    </recommendedName>
</protein>
<dbReference type="PROSITE" id="PS51257">
    <property type="entry name" value="PROKAR_LIPOPROTEIN"/>
    <property type="match status" value="1"/>
</dbReference>
<dbReference type="RefSeq" id="WP_211925641.1">
    <property type="nucleotide sequence ID" value="NZ_JAGQFT020000003.1"/>
</dbReference>
<feature type="region of interest" description="Disordered" evidence="1">
    <location>
        <begin position="164"/>
        <end position="190"/>
    </location>
</feature>
<dbReference type="AlphaFoldDB" id="A0A8J7VTH6"/>
<feature type="signal peptide" evidence="2">
    <location>
        <begin position="1"/>
        <end position="25"/>
    </location>
</feature>
<comment type="caution">
    <text evidence="3">The sequence shown here is derived from an EMBL/GenBank/DDBJ whole genome shotgun (WGS) entry which is preliminary data.</text>
</comment>
<evidence type="ECO:0000256" key="1">
    <source>
        <dbReference type="SAM" id="MobiDB-lite"/>
    </source>
</evidence>
<sequence>MKIMLAAAPPLILLLAGACSGSVGATSAGTEPVSMASPGAEHPAREGLQIECGGVHYRLDTRGADVRAMRGDGAVPAVLPRPEGMDLYVPVGMGCAAADNGDQYLVVEYGESPIGCKVCEWMFVYGSSGAPLNKSVPPHLGTGAELRPNNEEYDRLLGERGLEHPRIDYPGAPGRLLHRNTRKDEVESEL</sequence>
<evidence type="ECO:0000313" key="3">
    <source>
        <dbReference type="EMBL" id="MBR0561673.1"/>
    </source>
</evidence>
<evidence type="ECO:0000256" key="2">
    <source>
        <dbReference type="SAM" id="SignalP"/>
    </source>
</evidence>
<evidence type="ECO:0008006" key="6">
    <source>
        <dbReference type="Google" id="ProtNLM"/>
    </source>
</evidence>
<name>A0A8J7VTH6_9GAMM</name>
<dbReference type="Proteomes" id="UP000675747">
    <property type="component" value="Unassembled WGS sequence"/>
</dbReference>
<reference evidence="3" key="2">
    <citation type="submission" date="2021-04" db="EMBL/GenBank/DDBJ databases">
        <authorList>
            <person name="Karlyshev A.V."/>
        </authorList>
    </citation>
    <scope>NUCLEOTIDE SEQUENCE</scope>
    <source>
        <strain evidence="3">LMG 29479</strain>
    </source>
</reference>
<evidence type="ECO:0000313" key="5">
    <source>
        <dbReference type="Proteomes" id="UP000675747"/>
    </source>
</evidence>
<dbReference type="EMBL" id="JAGQFT010000017">
    <property type="protein sequence ID" value="MBR0561673.1"/>
    <property type="molecule type" value="Genomic_DNA"/>
</dbReference>
<accession>A0A8J7VTH6</accession>
<evidence type="ECO:0000313" key="4">
    <source>
        <dbReference type="EMBL" id="MBS7456648.1"/>
    </source>
</evidence>
<reference evidence="4 5" key="1">
    <citation type="journal article" date="2021" name="Microbiol. Resour. Announc.">
        <title>Draft Genome Sequence of Coralloluteibacterium stylophorae LMG 29479T.</title>
        <authorList>
            <person name="Karlyshev A.V."/>
            <person name="Kudryashova E.B."/>
            <person name="Ariskina E.V."/>
            <person name="Conroy A.P."/>
            <person name="Abidueva E.Y."/>
        </authorList>
    </citation>
    <scope>NUCLEOTIDE SEQUENCE [LARGE SCALE GENOMIC DNA]</scope>
    <source>
        <strain evidence="4 5">LMG 29479</strain>
    </source>
</reference>
<organism evidence="3">
    <name type="scientific">Coralloluteibacterium stylophorae</name>
    <dbReference type="NCBI Taxonomy" id="1776034"/>
    <lineage>
        <taxon>Bacteria</taxon>
        <taxon>Pseudomonadati</taxon>
        <taxon>Pseudomonadota</taxon>
        <taxon>Gammaproteobacteria</taxon>
        <taxon>Lysobacterales</taxon>
        <taxon>Lysobacteraceae</taxon>
        <taxon>Coralloluteibacterium</taxon>
    </lineage>
</organism>
<proteinExistence type="predicted"/>
<keyword evidence="2" id="KW-0732">Signal</keyword>
<keyword evidence="5" id="KW-1185">Reference proteome</keyword>
<feature type="chain" id="PRO_5042774205" description="Lipoprotein" evidence="2">
    <location>
        <begin position="26"/>
        <end position="190"/>
    </location>
</feature>